<feature type="transmembrane region" description="Helical" evidence="1">
    <location>
        <begin position="71"/>
        <end position="90"/>
    </location>
</feature>
<keyword evidence="1" id="KW-1133">Transmembrane helix</keyword>
<protein>
    <submittedName>
        <fullName evidence="2">Uncharacterized protein</fullName>
    </submittedName>
</protein>
<dbReference type="Proteomes" id="UP000218418">
    <property type="component" value="Chromosome"/>
</dbReference>
<feature type="transmembrane region" description="Helical" evidence="1">
    <location>
        <begin position="40"/>
        <end position="64"/>
    </location>
</feature>
<dbReference type="AlphaFoldDB" id="A0A1Z4LPN4"/>
<accession>A0A1Z4LPN4</accession>
<dbReference type="EMBL" id="AP018227">
    <property type="protein sequence ID" value="BAY83173.1"/>
    <property type="molecule type" value="Genomic_DNA"/>
</dbReference>
<name>A0A1Z4LPN4_9CYAN</name>
<evidence type="ECO:0000313" key="2">
    <source>
        <dbReference type="EMBL" id="BAY83173.1"/>
    </source>
</evidence>
<reference evidence="2 3" key="1">
    <citation type="submission" date="2017-06" db="EMBL/GenBank/DDBJ databases">
        <title>Genome sequencing of cyanobaciteial culture collection at National Institute for Environmental Studies (NIES).</title>
        <authorList>
            <person name="Hirose Y."/>
            <person name="Shimura Y."/>
            <person name="Fujisawa T."/>
            <person name="Nakamura Y."/>
            <person name="Kawachi M."/>
        </authorList>
    </citation>
    <scope>NUCLEOTIDE SEQUENCE [LARGE SCALE GENOMIC DNA]</scope>
    <source>
        <strain evidence="2 3">NIES-267</strain>
    </source>
</reference>
<organism evidence="2 3">
    <name type="scientific">Calothrix parasitica NIES-267</name>
    <dbReference type="NCBI Taxonomy" id="1973488"/>
    <lineage>
        <taxon>Bacteria</taxon>
        <taxon>Bacillati</taxon>
        <taxon>Cyanobacteriota</taxon>
        <taxon>Cyanophyceae</taxon>
        <taxon>Nostocales</taxon>
        <taxon>Calotrichaceae</taxon>
        <taxon>Calothrix</taxon>
    </lineage>
</organism>
<keyword evidence="3" id="KW-1185">Reference proteome</keyword>
<proteinExistence type="predicted"/>
<evidence type="ECO:0000313" key="3">
    <source>
        <dbReference type="Proteomes" id="UP000218418"/>
    </source>
</evidence>
<sequence length="91" mass="10597">MNKIESAIIVSYLLMTCYFFINWLRFTIRNPSSSPEDKFLSFVMFLLSTVFWPIIIPMSCVKIFKTKKFEFSVVAPILVAVSAFSLAYYMI</sequence>
<feature type="transmembrane region" description="Helical" evidence="1">
    <location>
        <begin position="7"/>
        <end position="28"/>
    </location>
</feature>
<gene>
    <name evidence="2" type="ORF">NIES267_26600</name>
</gene>
<keyword evidence="1" id="KW-0472">Membrane</keyword>
<evidence type="ECO:0000256" key="1">
    <source>
        <dbReference type="SAM" id="Phobius"/>
    </source>
</evidence>
<keyword evidence="1" id="KW-0812">Transmembrane</keyword>
<dbReference type="OrthoDB" id="487945at2"/>